<dbReference type="InterPro" id="IPR003593">
    <property type="entry name" value="AAA+_ATPase"/>
</dbReference>
<evidence type="ECO:0000313" key="13">
    <source>
        <dbReference type="EMBL" id="BAH73798.1"/>
    </source>
</evidence>
<feature type="transmembrane region" description="Helical" evidence="9">
    <location>
        <begin position="273"/>
        <end position="296"/>
    </location>
</feature>
<evidence type="ECO:0000256" key="2">
    <source>
        <dbReference type="ARBA" id="ARBA00022448"/>
    </source>
</evidence>
<evidence type="ECO:0000313" key="14">
    <source>
        <dbReference type="Proteomes" id="UP000009071"/>
    </source>
</evidence>
<keyword evidence="8 9" id="KW-0472">Membrane</keyword>
<dbReference type="AlphaFoldDB" id="C4XGL8"/>
<feature type="domain" description="ABC transmembrane type-1" evidence="11">
    <location>
        <begin position="166"/>
        <end position="445"/>
    </location>
</feature>
<keyword evidence="4 9" id="KW-0812">Transmembrane</keyword>
<dbReference type="RefSeq" id="WP_012749883.1">
    <property type="nucleotide sequence ID" value="NC_012796.1"/>
</dbReference>
<keyword evidence="7 9" id="KW-1133">Transmembrane helix</keyword>
<dbReference type="PROSITE" id="PS00211">
    <property type="entry name" value="ABC_TRANSPORTER_1"/>
    <property type="match status" value="1"/>
</dbReference>
<dbReference type="SMART" id="SM00382">
    <property type="entry name" value="AAA"/>
    <property type="match status" value="1"/>
</dbReference>
<dbReference type="Proteomes" id="UP000009071">
    <property type="component" value="Chromosome"/>
</dbReference>
<dbReference type="KEGG" id="dma:DMR_03070"/>
<keyword evidence="14" id="KW-1185">Reference proteome</keyword>
<feature type="transmembrane region" description="Helical" evidence="9">
    <location>
        <begin position="302"/>
        <end position="321"/>
    </location>
</feature>
<evidence type="ECO:0000259" key="10">
    <source>
        <dbReference type="PROSITE" id="PS50893"/>
    </source>
</evidence>
<keyword evidence="3" id="KW-1003">Cell membrane</keyword>
<dbReference type="HOGENOM" id="CLU_000604_95_3_7"/>
<dbReference type="InterPro" id="IPR027417">
    <property type="entry name" value="P-loop_NTPase"/>
</dbReference>
<dbReference type="PANTHER" id="PTHR24221">
    <property type="entry name" value="ATP-BINDING CASSETTE SUB-FAMILY B"/>
    <property type="match status" value="1"/>
</dbReference>
<dbReference type="PROSITE" id="PS50893">
    <property type="entry name" value="ABC_TRANSPORTER_2"/>
    <property type="match status" value="1"/>
</dbReference>
<feature type="transmembrane region" description="Helical" evidence="9">
    <location>
        <begin position="196"/>
        <end position="217"/>
    </location>
</feature>
<evidence type="ECO:0000256" key="4">
    <source>
        <dbReference type="ARBA" id="ARBA00022692"/>
    </source>
</evidence>
<keyword evidence="2" id="KW-0813">Transport</keyword>
<dbReference type="Pfam" id="PF00005">
    <property type="entry name" value="ABC_tran"/>
    <property type="match status" value="1"/>
</dbReference>
<dbReference type="EMBL" id="AP010904">
    <property type="protein sequence ID" value="BAH73798.1"/>
    <property type="molecule type" value="Genomic_DNA"/>
</dbReference>
<gene>
    <name evidence="13" type="ordered locus">DMR_03070</name>
</gene>
<keyword evidence="5" id="KW-0547">Nucleotide-binding</keyword>
<dbReference type="Pfam" id="PF00664">
    <property type="entry name" value="ABC_membrane"/>
    <property type="match status" value="1"/>
</dbReference>
<dbReference type="GO" id="GO:0008233">
    <property type="term" value="F:peptidase activity"/>
    <property type="evidence" value="ECO:0007669"/>
    <property type="project" value="InterPro"/>
</dbReference>
<protein>
    <submittedName>
        <fullName evidence="13">Bacteriocin processing/transport ATP-binding protein</fullName>
    </submittedName>
</protein>
<accession>C4XGL8</accession>
<dbReference type="Gene3D" id="3.90.70.10">
    <property type="entry name" value="Cysteine proteinases"/>
    <property type="match status" value="1"/>
</dbReference>
<dbReference type="OrthoDB" id="9760168at2"/>
<evidence type="ECO:0000259" key="11">
    <source>
        <dbReference type="PROSITE" id="PS50929"/>
    </source>
</evidence>
<evidence type="ECO:0000256" key="6">
    <source>
        <dbReference type="ARBA" id="ARBA00022840"/>
    </source>
</evidence>
<dbReference type="InterPro" id="IPR039421">
    <property type="entry name" value="Type_1_exporter"/>
</dbReference>
<organism evidence="13 14">
    <name type="scientific">Solidesulfovibrio magneticus (strain ATCC 700980 / DSM 13731 / RS-1)</name>
    <name type="common">Desulfovibrio magneticus</name>
    <dbReference type="NCBI Taxonomy" id="573370"/>
    <lineage>
        <taxon>Bacteria</taxon>
        <taxon>Pseudomonadati</taxon>
        <taxon>Thermodesulfobacteriota</taxon>
        <taxon>Desulfovibrionia</taxon>
        <taxon>Desulfovibrionales</taxon>
        <taxon>Desulfovibrionaceae</taxon>
        <taxon>Solidesulfovibrio</taxon>
    </lineage>
</organism>
<dbReference type="InterPro" id="IPR017871">
    <property type="entry name" value="ABC_transporter-like_CS"/>
</dbReference>
<dbReference type="PANTHER" id="PTHR24221:SF647">
    <property type="entry name" value="BLL6336 PROTEIN"/>
    <property type="match status" value="1"/>
</dbReference>
<dbReference type="InterPro" id="IPR003439">
    <property type="entry name" value="ABC_transporter-like_ATP-bd"/>
</dbReference>
<name>C4XGL8_SOLM1</name>
<dbReference type="Gene3D" id="3.40.50.300">
    <property type="entry name" value="P-loop containing nucleotide triphosphate hydrolases"/>
    <property type="match status" value="1"/>
</dbReference>
<dbReference type="PROSITE" id="PS50990">
    <property type="entry name" value="PEPTIDASE_C39"/>
    <property type="match status" value="1"/>
</dbReference>
<dbReference type="GO" id="GO:0016887">
    <property type="term" value="F:ATP hydrolysis activity"/>
    <property type="evidence" value="ECO:0007669"/>
    <property type="project" value="InterPro"/>
</dbReference>
<dbReference type="GO" id="GO:0006508">
    <property type="term" value="P:proteolysis"/>
    <property type="evidence" value="ECO:0007669"/>
    <property type="project" value="InterPro"/>
</dbReference>
<dbReference type="GO" id="GO:0005524">
    <property type="term" value="F:ATP binding"/>
    <property type="evidence" value="ECO:0007669"/>
    <property type="project" value="UniProtKB-KW"/>
</dbReference>
<comment type="subcellular location">
    <subcellularLocation>
        <location evidence="1">Cell membrane</location>
        <topology evidence="1">Multi-pass membrane protein</topology>
    </subcellularLocation>
</comment>
<evidence type="ECO:0000256" key="5">
    <source>
        <dbReference type="ARBA" id="ARBA00022741"/>
    </source>
</evidence>
<dbReference type="InterPro" id="IPR036640">
    <property type="entry name" value="ABC1_TM_sf"/>
</dbReference>
<dbReference type="Pfam" id="PF03412">
    <property type="entry name" value="Peptidase_C39"/>
    <property type="match status" value="1"/>
</dbReference>
<evidence type="ECO:0000256" key="9">
    <source>
        <dbReference type="SAM" id="Phobius"/>
    </source>
</evidence>
<dbReference type="InterPro" id="IPR011527">
    <property type="entry name" value="ABC1_TM_dom"/>
</dbReference>
<evidence type="ECO:0000259" key="12">
    <source>
        <dbReference type="PROSITE" id="PS50990"/>
    </source>
</evidence>
<feature type="transmembrane region" description="Helical" evidence="9">
    <location>
        <begin position="166"/>
        <end position="184"/>
    </location>
</feature>
<feature type="domain" description="ABC transporter" evidence="10">
    <location>
        <begin position="478"/>
        <end position="713"/>
    </location>
</feature>
<proteinExistence type="predicted"/>
<dbReference type="InterPro" id="IPR005074">
    <property type="entry name" value="Peptidase_C39"/>
</dbReference>
<dbReference type="GO" id="GO:0005886">
    <property type="term" value="C:plasma membrane"/>
    <property type="evidence" value="ECO:0007669"/>
    <property type="project" value="UniProtKB-SubCell"/>
</dbReference>
<reference evidence="13 14" key="1">
    <citation type="journal article" date="2009" name="Genome Res.">
        <title>Whole genome sequence of Desulfovibrio magneticus strain RS-1 revealed common gene clusters in magnetotactic bacteria.</title>
        <authorList>
            <person name="Nakazawa H."/>
            <person name="Arakaki A."/>
            <person name="Narita-Yamada S."/>
            <person name="Yashiro I."/>
            <person name="Jinno K."/>
            <person name="Aoki N."/>
            <person name="Tsuruyama A."/>
            <person name="Okamura Y."/>
            <person name="Tanikawa S."/>
            <person name="Fujita N."/>
            <person name="Takeyama H."/>
            <person name="Matsunaga T."/>
        </authorList>
    </citation>
    <scope>NUCLEOTIDE SEQUENCE [LARGE SCALE GENOMIC DNA]</scope>
    <source>
        <strain evidence="14">ATCC 700980 / DSM 13731 / RS-1</strain>
    </source>
</reference>
<feature type="domain" description="Peptidase C39" evidence="12">
    <location>
        <begin position="3"/>
        <end position="134"/>
    </location>
</feature>
<dbReference type="FunFam" id="3.40.50.300:FF:000299">
    <property type="entry name" value="ABC transporter ATP-binding protein/permease"/>
    <property type="match status" value="1"/>
</dbReference>
<dbReference type="PROSITE" id="PS50929">
    <property type="entry name" value="ABC_TM1F"/>
    <property type="match status" value="1"/>
</dbReference>
<evidence type="ECO:0000256" key="7">
    <source>
        <dbReference type="ARBA" id="ARBA00022989"/>
    </source>
</evidence>
<dbReference type="CDD" id="cd18783">
    <property type="entry name" value="ABC_6TM_PrtD_LapB_HlyB_like"/>
    <property type="match status" value="1"/>
</dbReference>
<dbReference type="SUPFAM" id="SSF52540">
    <property type="entry name" value="P-loop containing nucleoside triphosphate hydrolases"/>
    <property type="match status" value="1"/>
</dbReference>
<dbReference type="GO" id="GO:0034040">
    <property type="term" value="F:ATPase-coupled lipid transmembrane transporter activity"/>
    <property type="evidence" value="ECO:0007669"/>
    <property type="project" value="TreeGrafter"/>
</dbReference>
<dbReference type="eggNOG" id="COG2274">
    <property type="taxonomic scope" value="Bacteria"/>
</dbReference>
<dbReference type="Gene3D" id="1.20.1560.10">
    <property type="entry name" value="ABC transporter type 1, transmembrane domain"/>
    <property type="match status" value="1"/>
</dbReference>
<evidence type="ECO:0000256" key="8">
    <source>
        <dbReference type="ARBA" id="ARBA00023136"/>
    </source>
</evidence>
<dbReference type="GO" id="GO:0140359">
    <property type="term" value="F:ABC-type transporter activity"/>
    <property type="evidence" value="ECO:0007669"/>
    <property type="project" value="InterPro"/>
</dbReference>
<sequence length="725" mass="81034">MSNGSEAFRHNTGLMCFLLVARHHGIDLTMDSLSHRYGIHGEDVSLKQLWRAGKDIGFKVRQVRLGWKKLFFLGNVFPLIARLRSGKYVIMSGVRGEHEGGEIVVVDPSLGTLEFQFLSRAVLEEIWEGDMLLLKKVYSSKDTYKPFGLDWFIPEIIRHKSLFRDVALATVFVNFLAIALPIYLQLAFDKAVGHQALSTLIVLSVSMVAVTIFDHILQYLKGYIVLFATSKIDLRLDKTIFAHILRLPIDFFDFTPIGLITRYMFQKERIRQFMTGTLLTTLFDLSMIVVVLPVLFFYSWKLTFIVLAMTSVVALILFSTMKTFRYAMQQLQHAEAVKNRYMVETLRGMGTIKALALEPTRFRRIEADSAQTVSRNFRIRKLSLVVMGLSEFLQALLRVVLIWYGCRLAIEQEMTAGSLVAFVMLSNLITSPICKIVSLLHEYQEVAVSVGMLGLILNRPAEQSPNVRGLTTPITGSIGIDRVTFRYAANLPPALSDISLYFPAGSIVGVVGRSGSGKSTLTRLIQGLYPLQQGRITLDGTDMRDFDLAHMRRSIGVVLQESFLFEGTIRENIAITKPTATFEEIVFAARMAGADEFIQGLPNGYDTPLFEGGSNLSGGQRQRVSIARTLLTQPSILILDEATSALDAESEAIIQANLTAIAHGRTMLIVSHRLSMLTICHSIIVLEKGELVGNAPHDELLRTCPLYADLWYKQNRHILGLVGSS</sequence>
<dbReference type="STRING" id="573370.DMR_03070"/>
<evidence type="ECO:0000256" key="3">
    <source>
        <dbReference type="ARBA" id="ARBA00022475"/>
    </source>
</evidence>
<evidence type="ECO:0000256" key="1">
    <source>
        <dbReference type="ARBA" id="ARBA00004651"/>
    </source>
</evidence>
<feature type="transmembrane region" description="Helical" evidence="9">
    <location>
        <begin position="384"/>
        <end position="404"/>
    </location>
</feature>
<dbReference type="SUPFAM" id="SSF90123">
    <property type="entry name" value="ABC transporter transmembrane region"/>
    <property type="match status" value="1"/>
</dbReference>
<keyword evidence="6 13" id="KW-0067">ATP-binding</keyword>